<evidence type="ECO:0000313" key="3">
    <source>
        <dbReference type="Proteomes" id="UP000245768"/>
    </source>
</evidence>
<dbReference type="GeneID" id="37047677"/>
<dbReference type="RefSeq" id="XP_025379495.1">
    <property type="nucleotide sequence ID" value="XM_025525761.1"/>
</dbReference>
<evidence type="ECO:0000256" key="1">
    <source>
        <dbReference type="SAM" id="Phobius"/>
    </source>
</evidence>
<protein>
    <submittedName>
        <fullName evidence="2">Uncharacterized protein</fullName>
    </submittedName>
</protein>
<keyword evidence="1" id="KW-0472">Membrane</keyword>
<evidence type="ECO:0000313" key="2">
    <source>
        <dbReference type="EMBL" id="PWN92297.1"/>
    </source>
</evidence>
<dbReference type="InParanoid" id="A0A316YSC9"/>
<feature type="transmembrane region" description="Helical" evidence="1">
    <location>
        <begin position="15"/>
        <end position="32"/>
    </location>
</feature>
<keyword evidence="1" id="KW-0812">Transmembrane</keyword>
<keyword evidence="3" id="KW-1185">Reference proteome</keyword>
<dbReference type="AlphaFoldDB" id="A0A316YSC9"/>
<dbReference type="Proteomes" id="UP000245768">
    <property type="component" value="Unassembled WGS sequence"/>
</dbReference>
<accession>A0A316YSC9</accession>
<name>A0A316YSC9_9BASI</name>
<gene>
    <name evidence="2" type="ORF">FA10DRAFT_89492</name>
</gene>
<proteinExistence type="predicted"/>
<organism evidence="2 3">
    <name type="scientific">Acaromyces ingoldii</name>
    <dbReference type="NCBI Taxonomy" id="215250"/>
    <lineage>
        <taxon>Eukaryota</taxon>
        <taxon>Fungi</taxon>
        <taxon>Dikarya</taxon>
        <taxon>Basidiomycota</taxon>
        <taxon>Ustilaginomycotina</taxon>
        <taxon>Exobasidiomycetes</taxon>
        <taxon>Exobasidiales</taxon>
        <taxon>Cryptobasidiaceae</taxon>
        <taxon>Acaromyces</taxon>
    </lineage>
</organism>
<keyword evidence="1" id="KW-1133">Transmembrane helix</keyword>
<dbReference type="EMBL" id="KZ819635">
    <property type="protein sequence ID" value="PWN92297.1"/>
    <property type="molecule type" value="Genomic_DNA"/>
</dbReference>
<reference evidence="2 3" key="1">
    <citation type="journal article" date="2018" name="Mol. Biol. Evol.">
        <title>Broad Genomic Sampling Reveals a Smut Pathogenic Ancestry of the Fungal Clade Ustilaginomycotina.</title>
        <authorList>
            <person name="Kijpornyongpan T."/>
            <person name="Mondo S.J."/>
            <person name="Barry K."/>
            <person name="Sandor L."/>
            <person name="Lee J."/>
            <person name="Lipzen A."/>
            <person name="Pangilinan J."/>
            <person name="LaButti K."/>
            <person name="Hainaut M."/>
            <person name="Henrissat B."/>
            <person name="Grigoriev I.V."/>
            <person name="Spatafora J.W."/>
            <person name="Aime M.C."/>
        </authorList>
    </citation>
    <scope>NUCLEOTIDE SEQUENCE [LARGE SCALE GENOMIC DNA]</scope>
    <source>
        <strain evidence="2 3">MCA 4198</strain>
    </source>
</reference>
<sequence>MPASPQLNDAVHRESAVFNLAAVALPSIIILYRRHSLSRRPTPYYWPQSCDSLVDVVAASQLQETFKQMTRQ</sequence>